<keyword evidence="2" id="KW-1185">Reference proteome</keyword>
<dbReference type="EMBL" id="QVQA01000194">
    <property type="protein sequence ID" value="KAF5093941.1"/>
    <property type="molecule type" value="Genomic_DNA"/>
</dbReference>
<evidence type="ECO:0000313" key="2">
    <source>
        <dbReference type="Proteomes" id="UP000744676"/>
    </source>
</evidence>
<protein>
    <submittedName>
        <fullName evidence="1">Uncharacterized protein</fullName>
    </submittedName>
</protein>
<sequence>MGFFSGYYPVKDKLVVISGGSQGLGASLAKLVVKQGGSVVIVARTVKKLQQTVEECEKHRISDTQTISYVSADLSKAADCARVFTEIDKTPDIVMCCAGIARPGLLLETSAEVLESSIDSIYKSALYFSQAGFKAFAAAPIDKNAAPRHITFFSSVVAFYGFIGYGSYAPLKSAVRVLADILRQECIPYNINVECVFPGNIATEGFEIEEQTKPEITKIIEGPSDIMQPDDCAELVIKRLDAGQQMVHTDLIGWVLNGIVLGASPRTNPILLTILSLLLTIFIPIWNLFVNRDIRNYYKKSKNLRRKKNSHNK</sequence>
<dbReference type="Proteomes" id="UP000744676">
    <property type="component" value="Unassembled WGS sequence"/>
</dbReference>
<proteinExistence type="predicted"/>
<comment type="caution">
    <text evidence="1">The sequence shown here is derived from an EMBL/GenBank/DDBJ whole genome shotgun (WGS) entry which is preliminary data.</text>
</comment>
<accession>A0ACB6V0D4</accession>
<gene>
    <name evidence="1" type="ORF">D0Z00_003771</name>
</gene>
<reference evidence="1 2" key="1">
    <citation type="journal article" date="2020" name="Front. Microbiol.">
        <title>Phenotypic and Genetic Characterization of the Cheese Ripening Yeast Geotrichum candidum.</title>
        <authorList>
            <person name="Perkins V."/>
            <person name="Vignola S."/>
            <person name="Lessard M.H."/>
            <person name="Plante P.L."/>
            <person name="Corbeil J."/>
            <person name="Dugat-Bony E."/>
            <person name="Frenette M."/>
            <person name="Labrie S."/>
        </authorList>
    </citation>
    <scope>NUCLEOTIDE SEQUENCE [LARGE SCALE GENOMIC DNA]</scope>
    <source>
        <strain evidence="1 2">LMA-1147</strain>
    </source>
</reference>
<name>A0ACB6V0D4_9ASCO</name>
<organism evidence="1 2">
    <name type="scientific">Geotrichum galactomycetum</name>
    <dbReference type="NCBI Taxonomy" id="27317"/>
    <lineage>
        <taxon>Eukaryota</taxon>
        <taxon>Fungi</taxon>
        <taxon>Dikarya</taxon>
        <taxon>Ascomycota</taxon>
        <taxon>Saccharomycotina</taxon>
        <taxon>Dipodascomycetes</taxon>
        <taxon>Dipodascales</taxon>
        <taxon>Dipodascaceae</taxon>
        <taxon>Geotrichum</taxon>
    </lineage>
</organism>
<evidence type="ECO:0000313" key="1">
    <source>
        <dbReference type="EMBL" id="KAF5093941.1"/>
    </source>
</evidence>